<reference evidence="1 2" key="1">
    <citation type="submission" date="2017-06" db="EMBL/GenBank/DDBJ databases">
        <authorList>
            <person name="Kim H.J."/>
            <person name="Triplett B.A."/>
        </authorList>
    </citation>
    <scope>NUCLEOTIDE SEQUENCE [LARGE SCALE GENOMIC DNA]</scope>
    <source>
        <strain evidence="1 2">DSM 25597</strain>
    </source>
</reference>
<proteinExistence type="predicted"/>
<sequence>MRLLFAFISLLSLVGCSSQKQTIGRTTQDKYFNLIEKGGLSRIQLSSQSTLILDDYNFYNSVIDFSEQEKLDMIGELLSYKGNKKTASFHITSSNRNLSQLYIGDVKSYSVEIQALLMINEIYFTNPFYYSPFPILISSHSDKEINNEKESILDVYSQYEKWYKRIRKKGFVKSKRQKIIPLDRKSKYMWMYGVLVDPNSKLQFKLDKLDLR</sequence>
<dbReference type="AlphaFoldDB" id="A0A239DQB8"/>
<dbReference type="OrthoDB" id="671603at2"/>
<dbReference type="Proteomes" id="UP000198379">
    <property type="component" value="Unassembled WGS sequence"/>
</dbReference>
<dbReference type="RefSeq" id="WP_089373860.1">
    <property type="nucleotide sequence ID" value="NZ_BMEP01000008.1"/>
</dbReference>
<evidence type="ECO:0000313" key="1">
    <source>
        <dbReference type="EMBL" id="SNS33933.1"/>
    </source>
</evidence>
<dbReference type="EMBL" id="FZNY01000011">
    <property type="protein sequence ID" value="SNS33933.1"/>
    <property type="molecule type" value="Genomic_DNA"/>
</dbReference>
<dbReference type="PROSITE" id="PS51257">
    <property type="entry name" value="PROKAR_LIPOPROTEIN"/>
    <property type="match status" value="1"/>
</dbReference>
<evidence type="ECO:0000313" key="2">
    <source>
        <dbReference type="Proteomes" id="UP000198379"/>
    </source>
</evidence>
<protein>
    <submittedName>
        <fullName evidence="1">Uncharacterized protein</fullName>
    </submittedName>
</protein>
<accession>A0A239DQB8</accession>
<name>A0A239DQB8_9FLAO</name>
<organism evidence="1 2">
    <name type="scientific">Dokdonia pacifica</name>
    <dbReference type="NCBI Taxonomy" id="1627892"/>
    <lineage>
        <taxon>Bacteria</taxon>
        <taxon>Pseudomonadati</taxon>
        <taxon>Bacteroidota</taxon>
        <taxon>Flavobacteriia</taxon>
        <taxon>Flavobacteriales</taxon>
        <taxon>Flavobacteriaceae</taxon>
        <taxon>Dokdonia</taxon>
    </lineage>
</organism>
<gene>
    <name evidence="1" type="ORF">SAMN06265376_111110</name>
</gene>
<keyword evidence="2" id="KW-1185">Reference proteome</keyword>